<sequence>MSVLISKEYPYTNPNLAARKLLTPEQLANPASYPHLDERLLPLRNVGNDTKAVDQFVKKIRDEVGR</sequence>
<dbReference type="InParanoid" id="B4D3T0"/>
<dbReference type="Proteomes" id="UP000005824">
    <property type="component" value="Unassembled WGS sequence"/>
</dbReference>
<accession>B4D3T0</accession>
<keyword evidence="2" id="KW-1185">Reference proteome</keyword>
<reference evidence="1 2" key="1">
    <citation type="journal article" date="2011" name="J. Bacteriol.">
        <title>Genome sequence of Chthoniobacter flavus Ellin428, an aerobic heterotrophic soil bacterium.</title>
        <authorList>
            <person name="Kant R."/>
            <person name="van Passel M.W."/>
            <person name="Palva A."/>
            <person name="Lucas S."/>
            <person name="Lapidus A."/>
            <person name="Glavina Del Rio T."/>
            <person name="Dalin E."/>
            <person name="Tice H."/>
            <person name="Bruce D."/>
            <person name="Goodwin L."/>
            <person name="Pitluck S."/>
            <person name="Larimer F.W."/>
            <person name="Land M.L."/>
            <person name="Hauser L."/>
            <person name="Sangwan P."/>
            <person name="de Vos W.M."/>
            <person name="Janssen P.H."/>
            <person name="Smidt H."/>
        </authorList>
    </citation>
    <scope>NUCLEOTIDE SEQUENCE [LARGE SCALE GENOMIC DNA]</scope>
    <source>
        <strain evidence="1 2">Ellin428</strain>
    </source>
</reference>
<comment type="caution">
    <text evidence="1">The sequence shown here is derived from an EMBL/GenBank/DDBJ whole genome shotgun (WGS) entry which is preliminary data.</text>
</comment>
<dbReference type="AlphaFoldDB" id="B4D3T0"/>
<protein>
    <submittedName>
        <fullName evidence="1">Spermidine/putrescine ABC transporter,spermidine/putrescine-binding protein</fullName>
    </submittedName>
</protein>
<dbReference type="eggNOG" id="COG0687">
    <property type="taxonomic scope" value="Bacteria"/>
</dbReference>
<proteinExistence type="predicted"/>
<organism evidence="1 2">
    <name type="scientific">Chthoniobacter flavus Ellin428</name>
    <dbReference type="NCBI Taxonomy" id="497964"/>
    <lineage>
        <taxon>Bacteria</taxon>
        <taxon>Pseudomonadati</taxon>
        <taxon>Verrucomicrobiota</taxon>
        <taxon>Spartobacteria</taxon>
        <taxon>Chthoniobacterales</taxon>
        <taxon>Chthoniobacteraceae</taxon>
        <taxon>Chthoniobacter</taxon>
    </lineage>
</organism>
<dbReference type="STRING" id="497964.CfE428DRAFT_3568"/>
<evidence type="ECO:0000313" key="1">
    <source>
        <dbReference type="EMBL" id="EDY18910.1"/>
    </source>
</evidence>
<dbReference type="EMBL" id="ABVL01000010">
    <property type="protein sequence ID" value="EDY18910.1"/>
    <property type="molecule type" value="Genomic_DNA"/>
</dbReference>
<gene>
    <name evidence="1" type="ORF">CfE428DRAFT_3568</name>
</gene>
<dbReference type="RefSeq" id="WP_006980893.1">
    <property type="nucleotide sequence ID" value="NZ_ABVL01000010.1"/>
</dbReference>
<name>B4D3T0_9BACT</name>
<evidence type="ECO:0000313" key="2">
    <source>
        <dbReference type="Proteomes" id="UP000005824"/>
    </source>
</evidence>